<feature type="compositionally biased region" description="Polar residues" evidence="1">
    <location>
        <begin position="9"/>
        <end position="18"/>
    </location>
</feature>
<dbReference type="AlphaFoldDB" id="A0A0G2FHY9"/>
<reference evidence="2 3" key="1">
    <citation type="submission" date="2015-05" db="EMBL/GenBank/DDBJ databases">
        <title>Distinctive expansion of gene families associated with plant cell wall degradation and secondary metabolism in the genomes of grapevine trunk pathogens.</title>
        <authorList>
            <person name="Lawrence D.P."/>
            <person name="Travadon R."/>
            <person name="Rolshausen P.E."/>
            <person name="Baumgartner K."/>
        </authorList>
    </citation>
    <scope>NUCLEOTIDE SEQUENCE [LARGE SCALE GENOMIC DNA]</scope>
    <source>
        <strain evidence="2">DA912</strain>
    </source>
</reference>
<evidence type="ECO:0000313" key="2">
    <source>
        <dbReference type="EMBL" id="KKY34062.1"/>
    </source>
</evidence>
<feature type="region of interest" description="Disordered" evidence="1">
    <location>
        <begin position="1"/>
        <end position="41"/>
    </location>
</feature>
<reference evidence="2 3" key="2">
    <citation type="submission" date="2015-05" db="EMBL/GenBank/DDBJ databases">
        <authorList>
            <person name="Morales-Cruz A."/>
            <person name="Amrine K.C."/>
            <person name="Cantu D."/>
        </authorList>
    </citation>
    <scope>NUCLEOTIDE SEQUENCE [LARGE SCALE GENOMIC DNA]</scope>
    <source>
        <strain evidence="2">DA912</strain>
    </source>
</reference>
<protein>
    <submittedName>
        <fullName evidence="2">Uncharacterized protein</fullName>
    </submittedName>
</protein>
<organism evidence="2 3">
    <name type="scientific">Diaporthe ampelina</name>
    <dbReference type="NCBI Taxonomy" id="1214573"/>
    <lineage>
        <taxon>Eukaryota</taxon>
        <taxon>Fungi</taxon>
        <taxon>Dikarya</taxon>
        <taxon>Ascomycota</taxon>
        <taxon>Pezizomycotina</taxon>
        <taxon>Sordariomycetes</taxon>
        <taxon>Sordariomycetidae</taxon>
        <taxon>Diaporthales</taxon>
        <taxon>Diaporthaceae</taxon>
        <taxon>Diaporthe</taxon>
    </lineage>
</organism>
<dbReference type="OrthoDB" id="5230967at2759"/>
<dbReference type="EMBL" id="LCUC01000218">
    <property type="protein sequence ID" value="KKY34062.1"/>
    <property type="molecule type" value="Genomic_DNA"/>
</dbReference>
<sequence length="215" mass="23732">MDTPENHTEQVQVENLRSSSDEDKTKTGNVAIGTDGTNEQQLDVMPAADTFLELSPEVRGGGNASQTDASPADPLIEFRIQRAGVSRDELDDEATELMEILRDCIRNTHELTGFLAGHTEVIGRFQNDVSMLDAVSGFLAHILGPGEYGRVRPTVDQVRRRNEIRNRQFRAINGLRRIPFQTEEIDVAIQGGSGPVQEEHAHPVKEDQDGGENSM</sequence>
<dbReference type="Proteomes" id="UP000034680">
    <property type="component" value="Unassembled WGS sequence"/>
</dbReference>
<feature type="region of interest" description="Disordered" evidence="1">
    <location>
        <begin position="191"/>
        <end position="215"/>
    </location>
</feature>
<evidence type="ECO:0000256" key="1">
    <source>
        <dbReference type="SAM" id="MobiDB-lite"/>
    </source>
</evidence>
<comment type="caution">
    <text evidence="2">The sequence shown here is derived from an EMBL/GenBank/DDBJ whole genome shotgun (WGS) entry which is preliminary data.</text>
</comment>
<accession>A0A0G2FHY9</accession>
<keyword evidence="3" id="KW-1185">Reference proteome</keyword>
<name>A0A0G2FHY9_9PEZI</name>
<proteinExistence type="predicted"/>
<feature type="compositionally biased region" description="Basic and acidic residues" evidence="1">
    <location>
        <begin position="197"/>
        <end position="208"/>
    </location>
</feature>
<evidence type="ECO:0000313" key="3">
    <source>
        <dbReference type="Proteomes" id="UP000034680"/>
    </source>
</evidence>
<gene>
    <name evidence="2" type="ORF">UCDDA912_g05996</name>
</gene>